<comment type="caution">
    <text evidence="1">The sequence shown here is derived from an EMBL/GenBank/DDBJ whole genome shotgun (WGS) entry which is preliminary data.</text>
</comment>
<evidence type="ECO:0000313" key="2">
    <source>
        <dbReference type="Proteomes" id="UP000275331"/>
    </source>
</evidence>
<proteinExistence type="predicted"/>
<dbReference type="AlphaFoldDB" id="A0A3R9FSU9"/>
<dbReference type="OrthoDB" id="9800184at2"/>
<reference evidence="1 2" key="1">
    <citation type="submission" date="2018-10" db="EMBL/GenBank/DDBJ databases">
        <title>Transmission dynamics of multidrug resistant bacteria on intensive care unit surfaces.</title>
        <authorList>
            <person name="D'Souza A.W."/>
            <person name="Potter R.F."/>
            <person name="Wallace M."/>
            <person name="Shupe A."/>
            <person name="Patel S."/>
            <person name="Sun S."/>
            <person name="Gul D."/>
            <person name="Kwon J.H."/>
            <person name="Andleeb S."/>
            <person name="Burnham C.-A.D."/>
            <person name="Dantas G."/>
        </authorList>
    </citation>
    <scope>NUCLEOTIDE SEQUENCE [LARGE SCALE GENOMIC DNA]</scope>
    <source>
        <strain evidence="1 2">AS_373</strain>
    </source>
</reference>
<name>A0A3R9FSU9_9ENTR</name>
<gene>
    <name evidence="1" type="ORF">EGT71_14795</name>
</gene>
<evidence type="ECO:0000313" key="1">
    <source>
        <dbReference type="EMBL" id="RSE24443.1"/>
    </source>
</evidence>
<sequence length="92" mass="9749">MIQVKDIDKIAVLKRLAEIESSGHSGTWFSNVDNSISTVMPEGAQEKVALAVMKNLISKGLVAGCGCGCRGNFTITNKGRDLIAASPQQEAE</sequence>
<dbReference type="RefSeq" id="WP_125293992.1">
    <property type="nucleotide sequence ID" value="NZ_RHWZ01000008.1"/>
</dbReference>
<dbReference type="EMBL" id="RHXB01000010">
    <property type="protein sequence ID" value="RSE24443.1"/>
    <property type="molecule type" value="Genomic_DNA"/>
</dbReference>
<dbReference type="Proteomes" id="UP000275331">
    <property type="component" value="Unassembled WGS sequence"/>
</dbReference>
<organism evidence="1 2">
    <name type="scientific">Atlantibacter subterraneus</name>
    <dbReference type="NCBI Taxonomy" id="255519"/>
    <lineage>
        <taxon>Bacteria</taxon>
        <taxon>Pseudomonadati</taxon>
        <taxon>Pseudomonadota</taxon>
        <taxon>Gammaproteobacteria</taxon>
        <taxon>Enterobacterales</taxon>
        <taxon>Enterobacteriaceae</taxon>
        <taxon>Atlantibacter</taxon>
    </lineage>
</organism>
<protein>
    <submittedName>
        <fullName evidence="1">Uncharacterized protein</fullName>
    </submittedName>
</protein>
<accession>A0A3R9FSU9</accession>